<evidence type="ECO:0000256" key="1">
    <source>
        <dbReference type="ARBA" id="ARBA00000632"/>
    </source>
</evidence>
<protein>
    <recommendedName>
        <fullName evidence="7">Lysozyme</fullName>
        <ecNumber evidence="7">3.2.1.17</ecNumber>
    </recommendedName>
</protein>
<accession>A0A410DQ84</accession>
<keyword evidence="9" id="KW-1185">Reference proteome</keyword>
<dbReference type="PANTHER" id="PTHR38107:SF3">
    <property type="entry name" value="LYSOZYME RRRD-RELATED"/>
    <property type="match status" value="1"/>
</dbReference>
<keyword evidence="5" id="KW-1035">Host cytoplasm</keyword>
<keyword evidence="2 7" id="KW-0929">Antimicrobial</keyword>
<dbReference type="Proteomes" id="UP000286268">
    <property type="component" value="Chromosome"/>
</dbReference>
<dbReference type="InterPro" id="IPR033907">
    <property type="entry name" value="Endolysin_autolysin"/>
</dbReference>
<keyword evidence="3 7" id="KW-0081">Bacteriolytic enzyme</keyword>
<comment type="catalytic activity">
    <reaction evidence="1 7">
        <text>Hydrolysis of (1-&gt;4)-beta-linkages between N-acetylmuramic acid and N-acetyl-D-glucosamine residues in a peptidoglycan and between N-acetyl-D-glucosamine residues in chitodextrins.</text>
        <dbReference type="EC" id="3.2.1.17"/>
    </reaction>
</comment>
<dbReference type="KEGG" id="cmah:C1I91_06110"/>
<dbReference type="InterPro" id="IPR051018">
    <property type="entry name" value="Bacteriophage_GH24"/>
</dbReference>
<evidence type="ECO:0000313" key="8">
    <source>
        <dbReference type="EMBL" id="QAA31254.1"/>
    </source>
</evidence>
<dbReference type="OrthoDB" id="529831at2"/>
<dbReference type="EC" id="3.2.1.17" evidence="7"/>
<dbReference type="RefSeq" id="WP_128212036.1">
    <property type="nucleotide sequence ID" value="NZ_CP025746.1"/>
</dbReference>
<keyword evidence="6 7" id="KW-0326">Glycosidase</keyword>
<dbReference type="InterPro" id="IPR023346">
    <property type="entry name" value="Lysozyme-like_dom_sf"/>
</dbReference>
<reference evidence="8 9" key="1">
    <citation type="submission" date="2018-01" db="EMBL/GenBank/DDBJ databases">
        <title>Genome Sequencing and Assembly of Anaerobacter polyendosporus strain CT4.</title>
        <authorList>
            <person name="Tachaapaikoon C."/>
            <person name="Sutheeworapong S."/>
            <person name="Jenjaroenpun P."/>
            <person name="Wongsurawat T."/>
            <person name="Nookeaw I."/>
            <person name="Cheawchanlertfa P."/>
            <person name="Kosugi A."/>
            <person name="Cheevadhanarak S."/>
            <person name="Ratanakhanokchai K."/>
        </authorList>
    </citation>
    <scope>NUCLEOTIDE SEQUENCE [LARGE SCALE GENOMIC DNA]</scope>
    <source>
        <strain evidence="8 9">CT4</strain>
    </source>
</reference>
<dbReference type="GO" id="GO:0009253">
    <property type="term" value="P:peptidoglycan catabolic process"/>
    <property type="evidence" value="ECO:0007669"/>
    <property type="project" value="InterPro"/>
</dbReference>
<proteinExistence type="inferred from homology"/>
<sequence length="294" mass="33156">MSNAIVRGDFLYCRNADGSIQQGHRVDDGDRITVIDVSYSRQLVRCRYPVPGGEREAYVTNACIYYDNDHSLHVPCLRYVFDINSNEQIGTVQNENVTVLEDLGNKYNIVYDTDKGPNTKSGVIWKWDSPQTQETIQNNSSLVSDALINFVKDYERFVDHAYDDGTGVMTIGYGTTRKDLVALGHCTEEQATQWLKEEINDKASSIKADLDSKGVVLTQNQFDALASFAYNCGVDGLLNQSNLYKRICAGVRDESLRENFLAWTHAGSQVLQGLVNRRNEECDMFLKGDYTRNL</sequence>
<dbReference type="HAMAP" id="MF_04110">
    <property type="entry name" value="ENDOLYSIN_T4"/>
    <property type="match status" value="1"/>
</dbReference>
<dbReference type="GO" id="GO:0016998">
    <property type="term" value="P:cell wall macromolecule catabolic process"/>
    <property type="evidence" value="ECO:0007669"/>
    <property type="project" value="InterPro"/>
</dbReference>
<organism evidence="8 9">
    <name type="scientific">Clostridium manihotivorum</name>
    <dbReference type="NCBI Taxonomy" id="2320868"/>
    <lineage>
        <taxon>Bacteria</taxon>
        <taxon>Bacillati</taxon>
        <taxon>Bacillota</taxon>
        <taxon>Clostridia</taxon>
        <taxon>Eubacteriales</taxon>
        <taxon>Clostridiaceae</taxon>
        <taxon>Clostridium</taxon>
    </lineage>
</organism>
<name>A0A410DQ84_9CLOT</name>
<dbReference type="Pfam" id="PF00959">
    <property type="entry name" value="Phage_lysozyme"/>
    <property type="match status" value="1"/>
</dbReference>
<evidence type="ECO:0000256" key="7">
    <source>
        <dbReference type="RuleBase" id="RU003788"/>
    </source>
</evidence>
<evidence type="ECO:0000256" key="2">
    <source>
        <dbReference type="ARBA" id="ARBA00022529"/>
    </source>
</evidence>
<dbReference type="CDD" id="cd00737">
    <property type="entry name" value="lyz_endolysin_autolysin"/>
    <property type="match status" value="1"/>
</dbReference>
<evidence type="ECO:0000256" key="3">
    <source>
        <dbReference type="ARBA" id="ARBA00022638"/>
    </source>
</evidence>
<evidence type="ECO:0000256" key="4">
    <source>
        <dbReference type="ARBA" id="ARBA00022801"/>
    </source>
</evidence>
<comment type="similarity">
    <text evidence="7">Belongs to the glycosyl hydrolase 24 family.</text>
</comment>
<evidence type="ECO:0000256" key="5">
    <source>
        <dbReference type="ARBA" id="ARBA00023200"/>
    </source>
</evidence>
<dbReference type="InterPro" id="IPR034690">
    <property type="entry name" value="Endolysin_T4_type"/>
</dbReference>
<evidence type="ECO:0000313" key="9">
    <source>
        <dbReference type="Proteomes" id="UP000286268"/>
    </source>
</evidence>
<dbReference type="InterPro" id="IPR023347">
    <property type="entry name" value="Lysozyme_dom_sf"/>
</dbReference>
<dbReference type="GO" id="GO:0042742">
    <property type="term" value="P:defense response to bacterium"/>
    <property type="evidence" value="ECO:0007669"/>
    <property type="project" value="UniProtKB-KW"/>
</dbReference>
<dbReference type="EMBL" id="CP025746">
    <property type="protein sequence ID" value="QAA31254.1"/>
    <property type="molecule type" value="Genomic_DNA"/>
</dbReference>
<dbReference type="GO" id="GO:0031640">
    <property type="term" value="P:killing of cells of another organism"/>
    <property type="evidence" value="ECO:0007669"/>
    <property type="project" value="UniProtKB-KW"/>
</dbReference>
<dbReference type="AlphaFoldDB" id="A0A410DQ84"/>
<dbReference type="SUPFAM" id="SSF53955">
    <property type="entry name" value="Lysozyme-like"/>
    <property type="match status" value="1"/>
</dbReference>
<dbReference type="GO" id="GO:0003796">
    <property type="term" value="F:lysozyme activity"/>
    <property type="evidence" value="ECO:0007669"/>
    <property type="project" value="UniProtKB-EC"/>
</dbReference>
<gene>
    <name evidence="8" type="ORF">C1I91_06110</name>
</gene>
<dbReference type="Gene3D" id="1.10.530.40">
    <property type="match status" value="1"/>
</dbReference>
<dbReference type="PANTHER" id="PTHR38107">
    <property type="match status" value="1"/>
</dbReference>
<evidence type="ECO:0000256" key="6">
    <source>
        <dbReference type="ARBA" id="ARBA00023295"/>
    </source>
</evidence>
<dbReference type="InterPro" id="IPR002196">
    <property type="entry name" value="Glyco_hydro_24"/>
</dbReference>
<keyword evidence="4 7" id="KW-0378">Hydrolase</keyword>